<dbReference type="OrthoDB" id="9772736at2"/>
<comment type="function">
    <text evidence="4">Catalyzes the NADPH-dependent reduction of ketopantoate into pantoic acid.</text>
</comment>
<evidence type="ECO:0000259" key="6">
    <source>
        <dbReference type="Pfam" id="PF08546"/>
    </source>
</evidence>
<comment type="catalytic activity">
    <reaction evidence="4">
        <text>(R)-pantoate + NADP(+) = 2-dehydropantoate + NADPH + H(+)</text>
        <dbReference type="Rhea" id="RHEA:16233"/>
        <dbReference type="ChEBI" id="CHEBI:11561"/>
        <dbReference type="ChEBI" id="CHEBI:15378"/>
        <dbReference type="ChEBI" id="CHEBI:15980"/>
        <dbReference type="ChEBI" id="CHEBI:57783"/>
        <dbReference type="ChEBI" id="CHEBI:58349"/>
        <dbReference type="EC" id="1.1.1.169"/>
    </reaction>
</comment>
<dbReference type="Pfam" id="PF08546">
    <property type="entry name" value="ApbA_C"/>
    <property type="match status" value="1"/>
</dbReference>
<dbReference type="InterPro" id="IPR013328">
    <property type="entry name" value="6PGD_dom2"/>
</dbReference>
<gene>
    <name evidence="7" type="ORF">DW674_03445</name>
</gene>
<accession>A0A414NZ38</accession>
<dbReference type="Gene3D" id="3.40.50.720">
    <property type="entry name" value="NAD(P)-binding Rossmann-like Domain"/>
    <property type="match status" value="1"/>
</dbReference>
<dbReference type="PANTHER" id="PTHR21708">
    <property type="entry name" value="PROBABLE 2-DEHYDROPANTOATE 2-REDUCTASE"/>
    <property type="match status" value="1"/>
</dbReference>
<organism evidence="7 8">
    <name type="scientific">Mitsuokella multacida</name>
    <dbReference type="NCBI Taxonomy" id="52226"/>
    <lineage>
        <taxon>Bacteria</taxon>
        <taxon>Bacillati</taxon>
        <taxon>Bacillota</taxon>
        <taxon>Negativicutes</taxon>
        <taxon>Selenomonadales</taxon>
        <taxon>Selenomonadaceae</taxon>
        <taxon>Mitsuokella</taxon>
    </lineage>
</organism>
<comment type="similarity">
    <text evidence="1 4">Belongs to the ketopantoate reductase family.</text>
</comment>
<evidence type="ECO:0000256" key="4">
    <source>
        <dbReference type="RuleBase" id="RU362068"/>
    </source>
</evidence>
<proteinExistence type="inferred from homology"/>
<dbReference type="GO" id="GO:0005737">
    <property type="term" value="C:cytoplasm"/>
    <property type="evidence" value="ECO:0007669"/>
    <property type="project" value="TreeGrafter"/>
</dbReference>
<keyword evidence="3 4" id="KW-0560">Oxidoreductase</keyword>
<dbReference type="PANTHER" id="PTHR21708:SF26">
    <property type="entry name" value="2-DEHYDROPANTOATE 2-REDUCTASE"/>
    <property type="match status" value="1"/>
</dbReference>
<dbReference type="NCBIfam" id="TIGR00745">
    <property type="entry name" value="apbA_panE"/>
    <property type="match status" value="1"/>
</dbReference>
<evidence type="ECO:0000313" key="7">
    <source>
        <dbReference type="EMBL" id="RHF52969.1"/>
    </source>
</evidence>
<dbReference type="Gene3D" id="1.10.1040.10">
    <property type="entry name" value="N-(1-d-carboxylethyl)-l-norvaline Dehydrogenase, domain 2"/>
    <property type="match status" value="1"/>
</dbReference>
<dbReference type="EMBL" id="QRHE01000002">
    <property type="protein sequence ID" value="RHF52969.1"/>
    <property type="molecule type" value="Genomic_DNA"/>
</dbReference>
<dbReference type="UniPathway" id="UPA00028">
    <property type="reaction ID" value="UER00004"/>
</dbReference>
<dbReference type="GO" id="GO:0015940">
    <property type="term" value="P:pantothenate biosynthetic process"/>
    <property type="evidence" value="ECO:0007669"/>
    <property type="project" value="UniProtKB-UniPathway"/>
</dbReference>
<dbReference type="InterPro" id="IPR008927">
    <property type="entry name" value="6-PGluconate_DH-like_C_sf"/>
</dbReference>
<evidence type="ECO:0000256" key="1">
    <source>
        <dbReference type="ARBA" id="ARBA00007870"/>
    </source>
</evidence>
<sequence>MDMTNHTNLKFAIFGVGGTGGVIGGYLANAGNDVTFLARGAHLAAMQEKGLTIHTNHRGDICIPKVKALNAVDYHETPDVLFVCVKYYSLEAAIALARRVAGPDTLIIPILNVFGTGAVMQEKLAGLTVLDGCIYVFAKRGGPGIIEQPQEILRVFYGFRPGEDRRLAAKAEALEKVMRAADIHAHFTDDIQRDALTKFSFVSPMGAAGLYFDVTSEAFQVPGEVRETFIGLIKEVEALGHAMGITFDRDLVATDLRLMDAFAPGLTTSMQRDVASGGPSEFAGLVSRIVTLGQKYHVPVPLYTKIDTWGKAHGLA</sequence>
<dbReference type="InterPro" id="IPR036291">
    <property type="entry name" value="NAD(P)-bd_dom_sf"/>
</dbReference>
<comment type="pathway">
    <text evidence="4">Cofactor biosynthesis; (R)-pantothenate biosynthesis; (R)-pantoate from 3-methyl-2-oxobutanoate: step 2/2.</text>
</comment>
<name>A0A414NZ38_9FIRM</name>
<dbReference type="InterPro" id="IPR003710">
    <property type="entry name" value="ApbA"/>
</dbReference>
<dbReference type="InterPro" id="IPR051402">
    <property type="entry name" value="KPR-Related"/>
</dbReference>
<evidence type="ECO:0000259" key="5">
    <source>
        <dbReference type="Pfam" id="PF02558"/>
    </source>
</evidence>
<comment type="caution">
    <text evidence="7">The sequence shown here is derived from an EMBL/GenBank/DDBJ whole genome shotgun (WGS) entry which is preliminary data.</text>
</comment>
<dbReference type="SUPFAM" id="SSF48179">
    <property type="entry name" value="6-phosphogluconate dehydrogenase C-terminal domain-like"/>
    <property type="match status" value="1"/>
</dbReference>
<feature type="domain" description="Ketopantoate reductase N-terminal" evidence="5">
    <location>
        <begin position="12"/>
        <end position="148"/>
    </location>
</feature>
<reference evidence="7 8" key="1">
    <citation type="submission" date="2018-08" db="EMBL/GenBank/DDBJ databases">
        <title>A genome reference for cultivated species of the human gut microbiota.</title>
        <authorList>
            <person name="Zou Y."/>
            <person name="Xue W."/>
            <person name="Luo G."/>
        </authorList>
    </citation>
    <scope>NUCLEOTIDE SEQUENCE [LARGE SCALE GENOMIC DNA]</scope>
    <source>
        <strain evidence="7 8">AM25-21AC</strain>
    </source>
</reference>
<dbReference type="Proteomes" id="UP000283442">
    <property type="component" value="Unassembled WGS sequence"/>
</dbReference>
<dbReference type="EC" id="1.1.1.169" evidence="4"/>
<dbReference type="InterPro" id="IPR013752">
    <property type="entry name" value="KPA_reductase"/>
</dbReference>
<dbReference type="RefSeq" id="WP_118175236.1">
    <property type="nucleotide sequence ID" value="NZ_JAQEAO010000031.1"/>
</dbReference>
<protein>
    <recommendedName>
        <fullName evidence="4">2-dehydropantoate 2-reductase</fullName>
        <ecNumber evidence="4">1.1.1.169</ecNumber>
    </recommendedName>
    <alternativeName>
        <fullName evidence="4">Ketopantoate reductase</fullName>
    </alternativeName>
</protein>
<feature type="domain" description="Ketopantoate reductase C-terminal" evidence="6">
    <location>
        <begin position="190"/>
        <end position="304"/>
    </location>
</feature>
<keyword evidence="4" id="KW-0566">Pantothenate biosynthesis</keyword>
<dbReference type="GO" id="GO:0008677">
    <property type="term" value="F:2-dehydropantoate 2-reductase activity"/>
    <property type="evidence" value="ECO:0007669"/>
    <property type="project" value="UniProtKB-EC"/>
</dbReference>
<dbReference type="SUPFAM" id="SSF51735">
    <property type="entry name" value="NAD(P)-binding Rossmann-fold domains"/>
    <property type="match status" value="1"/>
</dbReference>
<keyword evidence="2 4" id="KW-0521">NADP</keyword>
<dbReference type="Pfam" id="PF02558">
    <property type="entry name" value="ApbA"/>
    <property type="match status" value="1"/>
</dbReference>
<dbReference type="AlphaFoldDB" id="A0A414NZ38"/>
<evidence type="ECO:0000256" key="2">
    <source>
        <dbReference type="ARBA" id="ARBA00022857"/>
    </source>
</evidence>
<evidence type="ECO:0000313" key="8">
    <source>
        <dbReference type="Proteomes" id="UP000283442"/>
    </source>
</evidence>
<dbReference type="InterPro" id="IPR013332">
    <property type="entry name" value="KPR_N"/>
</dbReference>
<evidence type="ECO:0000256" key="3">
    <source>
        <dbReference type="ARBA" id="ARBA00023002"/>
    </source>
</evidence>